<evidence type="ECO:0000256" key="3">
    <source>
        <dbReference type="ARBA" id="ARBA00006105"/>
    </source>
</evidence>
<keyword evidence="5 14" id="KW-0285">Flavoprotein</keyword>
<dbReference type="Pfam" id="PF00175">
    <property type="entry name" value="NAD_binding_1"/>
    <property type="match status" value="1"/>
</dbReference>
<dbReference type="InterPro" id="IPR008333">
    <property type="entry name" value="Cbr1-like_FAD-bd_dom"/>
</dbReference>
<dbReference type="EC" id="1.6.2.2" evidence="4"/>
<dbReference type="Gene3D" id="2.40.30.10">
    <property type="entry name" value="Translation factors"/>
    <property type="match status" value="1"/>
</dbReference>
<reference evidence="17 18" key="1">
    <citation type="journal article" date="2024" name="Nat. Commun.">
        <title>Phylogenomics reveals the evolutionary origins of lichenization in chlorophyte algae.</title>
        <authorList>
            <person name="Puginier C."/>
            <person name="Libourel C."/>
            <person name="Otte J."/>
            <person name="Skaloud P."/>
            <person name="Haon M."/>
            <person name="Grisel S."/>
            <person name="Petersen M."/>
            <person name="Berrin J.G."/>
            <person name="Delaux P.M."/>
            <person name="Dal Grande F."/>
            <person name="Keller J."/>
        </authorList>
    </citation>
    <scope>NUCLEOTIDE SEQUENCE [LARGE SCALE GENOMIC DNA]</scope>
    <source>
        <strain evidence="17 18">SAG 2043</strain>
    </source>
</reference>
<gene>
    <name evidence="17" type="ORF">WJX72_009442</name>
</gene>
<feature type="binding site" evidence="14">
    <location>
        <position position="174"/>
    </location>
    <ligand>
        <name>FAD</name>
        <dbReference type="ChEBI" id="CHEBI:57692"/>
    </ligand>
</feature>
<dbReference type="GO" id="GO:0005741">
    <property type="term" value="C:mitochondrial outer membrane"/>
    <property type="evidence" value="ECO:0007669"/>
    <property type="project" value="UniProtKB-SubCell"/>
</dbReference>
<comment type="subcellular location">
    <subcellularLocation>
        <location evidence="2">Mitochondrion outer membrane</location>
    </subcellularLocation>
</comment>
<dbReference type="AlphaFoldDB" id="A0AAW1PB31"/>
<feature type="binding site" evidence="14">
    <location>
        <position position="125"/>
    </location>
    <ligand>
        <name>FAD</name>
        <dbReference type="ChEBI" id="CHEBI:57692"/>
    </ligand>
</feature>
<evidence type="ECO:0000256" key="5">
    <source>
        <dbReference type="ARBA" id="ARBA00022630"/>
    </source>
</evidence>
<evidence type="ECO:0000256" key="11">
    <source>
        <dbReference type="ARBA" id="ARBA00023027"/>
    </source>
</evidence>
<evidence type="ECO:0000256" key="1">
    <source>
        <dbReference type="ARBA" id="ARBA00001974"/>
    </source>
</evidence>
<organism evidence="17 18">
    <name type="scientific">[Myrmecia] bisecta</name>
    <dbReference type="NCBI Taxonomy" id="41462"/>
    <lineage>
        <taxon>Eukaryota</taxon>
        <taxon>Viridiplantae</taxon>
        <taxon>Chlorophyta</taxon>
        <taxon>core chlorophytes</taxon>
        <taxon>Trebouxiophyceae</taxon>
        <taxon>Trebouxiales</taxon>
        <taxon>Trebouxiaceae</taxon>
        <taxon>Myrmecia</taxon>
    </lineage>
</organism>
<dbReference type="PRINTS" id="PR00406">
    <property type="entry name" value="CYTB5RDTASE"/>
</dbReference>
<dbReference type="PANTHER" id="PTHR19370">
    <property type="entry name" value="NADH-CYTOCHROME B5 REDUCTASE"/>
    <property type="match status" value="1"/>
</dbReference>
<dbReference type="PANTHER" id="PTHR19370:SF184">
    <property type="entry name" value="NADH-CYTOCHROME B5 REDUCTASE-LIKE"/>
    <property type="match status" value="1"/>
</dbReference>
<keyword evidence="9 15" id="KW-1133">Transmembrane helix</keyword>
<feature type="binding site" evidence="14">
    <location>
        <position position="107"/>
    </location>
    <ligand>
        <name>FAD</name>
        <dbReference type="ChEBI" id="CHEBI:57692"/>
    </ligand>
</feature>
<evidence type="ECO:0000256" key="10">
    <source>
        <dbReference type="ARBA" id="ARBA00023002"/>
    </source>
</evidence>
<evidence type="ECO:0000256" key="12">
    <source>
        <dbReference type="ARBA" id="ARBA00023128"/>
    </source>
</evidence>
<feature type="binding site" evidence="14">
    <location>
        <position position="133"/>
    </location>
    <ligand>
        <name>FAD</name>
        <dbReference type="ChEBI" id="CHEBI:57692"/>
    </ligand>
</feature>
<keyword evidence="18" id="KW-1185">Reference proteome</keyword>
<keyword evidence="10" id="KW-0560">Oxidoreductase</keyword>
<name>A0AAW1PB31_9CHLO</name>
<dbReference type="Gene3D" id="3.40.50.80">
    <property type="entry name" value="Nucleotide-binding domain of ferredoxin-NADP reductase (FNR) module"/>
    <property type="match status" value="1"/>
</dbReference>
<comment type="cofactor">
    <cofactor evidence="1 14">
        <name>FAD</name>
        <dbReference type="ChEBI" id="CHEBI:57692"/>
    </cofactor>
</comment>
<dbReference type="CDD" id="cd06183">
    <property type="entry name" value="cyt_b5_reduct_like"/>
    <property type="match status" value="1"/>
</dbReference>
<evidence type="ECO:0000256" key="4">
    <source>
        <dbReference type="ARBA" id="ARBA00012011"/>
    </source>
</evidence>
<comment type="similarity">
    <text evidence="3">Belongs to the flavoprotein pyridine nucleotide cytochrome reductase family.</text>
</comment>
<evidence type="ECO:0000256" key="7">
    <source>
        <dbReference type="ARBA" id="ARBA00022787"/>
    </source>
</evidence>
<feature type="binding site" evidence="14">
    <location>
        <position position="132"/>
    </location>
    <ligand>
        <name>FAD</name>
        <dbReference type="ChEBI" id="CHEBI:57692"/>
    </ligand>
</feature>
<evidence type="ECO:0000256" key="14">
    <source>
        <dbReference type="PIRSR" id="PIRSR601834-1"/>
    </source>
</evidence>
<sequence length="289" mass="32609">MRTTSMPNPLEVFDLGQYEPYLLPAAFAVSIAMLLHMVLRVIYSQRKPFLRADIFQELPLVEKVSVSHNTRRFRFALPHKLQIMGLPTGQHITLKAVKADGTQIFKPYTPISDDDQPGFIDFVIKIYPDGRMSQHLDGMEVGDKLWFKGPRGRFQYQPNMKRAIGMLAGGTGITPMYQVAVAILKNGSDRTRISLIFANVSPDDILIQGELEALAAKHPDRFKVYYVLNKPPEGWKGGVGFVSKDHIQQHLPAPDKDVLVVRCGPPLMNKAMKEHLDVLGYTSDMQFEF</sequence>
<dbReference type="PROSITE" id="PS51384">
    <property type="entry name" value="FAD_FR"/>
    <property type="match status" value="1"/>
</dbReference>
<keyword evidence="7" id="KW-1000">Mitochondrion outer membrane</keyword>
<keyword evidence="13 15" id="KW-0472">Membrane</keyword>
<comment type="caution">
    <text evidence="17">The sequence shown here is derived from an EMBL/GenBank/DDBJ whole genome shotgun (WGS) entry which is preliminary data.</text>
</comment>
<dbReference type="InterPro" id="IPR017938">
    <property type="entry name" value="Riboflavin_synthase-like_b-brl"/>
</dbReference>
<evidence type="ECO:0000313" key="18">
    <source>
        <dbReference type="Proteomes" id="UP001489004"/>
    </source>
</evidence>
<evidence type="ECO:0000256" key="15">
    <source>
        <dbReference type="SAM" id="Phobius"/>
    </source>
</evidence>
<dbReference type="InterPro" id="IPR039261">
    <property type="entry name" value="FNR_nucleotide-bd"/>
</dbReference>
<dbReference type="InterPro" id="IPR001433">
    <property type="entry name" value="OxRdtase_FAD/NAD-bd"/>
</dbReference>
<feature type="binding site" evidence="14">
    <location>
        <position position="108"/>
    </location>
    <ligand>
        <name>FAD</name>
        <dbReference type="ChEBI" id="CHEBI:57692"/>
    </ligand>
</feature>
<protein>
    <recommendedName>
        <fullName evidence="4">cytochrome-b5 reductase</fullName>
        <ecNumber evidence="4">1.6.2.2</ecNumber>
    </recommendedName>
</protein>
<evidence type="ECO:0000256" key="13">
    <source>
        <dbReference type="ARBA" id="ARBA00023136"/>
    </source>
</evidence>
<keyword evidence="6 15" id="KW-0812">Transmembrane</keyword>
<dbReference type="InterPro" id="IPR001834">
    <property type="entry name" value="CBR-like"/>
</dbReference>
<evidence type="ECO:0000256" key="2">
    <source>
        <dbReference type="ARBA" id="ARBA00004294"/>
    </source>
</evidence>
<dbReference type="FunFam" id="3.40.50.80:FF:000019">
    <property type="entry name" value="NADH-cytochrome b5 reductase"/>
    <property type="match status" value="1"/>
</dbReference>
<evidence type="ECO:0000256" key="9">
    <source>
        <dbReference type="ARBA" id="ARBA00022989"/>
    </source>
</evidence>
<evidence type="ECO:0000259" key="16">
    <source>
        <dbReference type="PROSITE" id="PS51384"/>
    </source>
</evidence>
<dbReference type="SUPFAM" id="SSF52343">
    <property type="entry name" value="Ferredoxin reductase-like, C-terminal NADP-linked domain"/>
    <property type="match status" value="1"/>
</dbReference>
<accession>A0AAW1PB31</accession>
<keyword evidence="8 14" id="KW-0274">FAD</keyword>
<dbReference type="Proteomes" id="UP001489004">
    <property type="component" value="Unassembled WGS sequence"/>
</dbReference>
<evidence type="ECO:0000256" key="6">
    <source>
        <dbReference type="ARBA" id="ARBA00022692"/>
    </source>
</evidence>
<dbReference type="GO" id="GO:0022900">
    <property type="term" value="P:electron transport chain"/>
    <property type="evidence" value="ECO:0007669"/>
    <property type="project" value="TreeGrafter"/>
</dbReference>
<evidence type="ECO:0000313" key="17">
    <source>
        <dbReference type="EMBL" id="KAK9805636.1"/>
    </source>
</evidence>
<keyword evidence="12" id="KW-0496">Mitochondrion</keyword>
<dbReference type="InterPro" id="IPR017927">
    <property type="entry name" value="FAD-bd_FR_type"/>
</dbReference>
<feature type="domain" description="FAD-binding FR-type" evidence="16">
    <location>
        <begin position="53"/>
        <end position="157"/>
    </location>
</feature>
<dbReference type="Pfam" id="PF00970">
    <property type="entry name" value="FAD_binding_6"/>
    <property type="match status" value="1"/>
</dbReference>
<evidence type="ECO:0000256" key="8">
    <source>
        <dbReference type="ARBA" id="ARBA00022827"/>
    </source>
</evidence>
<proteinExistence type="inferred from homology"/>
<dbReference type="SUPFAM" id="SSF63380">
    <property type="entry name" value="Riboflavin synthase domain-like"/>
    <property type="match status" value="1"/>
</dbReference>
<feature type="transmembrane region" description="Helical" evidence="15">
    <location>
        <begin position="20"/>
        <end position="43"/>
    </location>
</feature>
<feature type="binding site" evidence="14">
    <location>
        <position position="123"/>
    </location>
    <ligand>
        <name>FAD</name>
        <dbReference type="ChEBI" id="CHEBI:57692"/>
    </ligand>
</feature>
<keyword evidence="11" id="KW-0520">NAD</keyword>
<dbReference type="EMBL" id="JALJOR010000015">
    <property type="protein sequence ID" value="KAK9805636.1"/>
    <property type="molecule type" value="Genomic_DNA"/>
</dbReference>
<dbReference type="FunFam" id="2.40.30.10:FF:000032">
    <property type="entry name" value="NADH-cytochrome b5 reductase"/>
    <property type="match status" value="1"/>
</dbReference>
<dbReference type="GO" id="GO:0090524">
    <property type="term" value="F:cytochrome-b5 reductase activity, acting on NADH"/>
    <property type="evidence" value="ECO:0007669"/>
    <property type="project" value="UniProtKB-EC"/>
</dbReference>